<gene>
    <name evidence="1" type="ORF">NFIA_113090</name>
</gene>
<dbReference type="InterPro" id="IPR035994">
    <property type="entry name" value="Nucleoside_phosphorylase_sf"/>
</dbReference>
<dbReference type="InterPro" id="IPR053137">
    <property type="entry name" value="NLR-like"/>
</dbReference>
<dbReference type="Gene3D" id="3.40.50.1580">
    <property type="entry name" value="Nucleoside phosphorylase domain"/>
    <property type="match status" value="1"/>
</dbReference>
<evidence type="ECO:0000313" key="2">
    <source>
        <dbReference type="Proteomes" id="UP000006702"/>
    </source>
</evidence>
<dbReference type="GO" id="GO:0003824">
    <property type="term" value="F:catalytic activity"/>
    <property type="evidence" value="ECO:0007669"/>
    <property type="project" value="InterPro"/>
</dbReference>
<dbReference type="EMBL" id="DS027692">
    <property type="protein sequence ID" value="EAW20779.1"/>
    <property type="molecule type" value="Genomic_DNA"/>
</dbReference>
<dbReference type="STRING" id="331117.A1D8R8"/>
<dbReference type="GO" id="GO:0009116">
    <property type="term" value="P:nucleoside metabolic process"/>
    <property type="evidence" value="ECO:0007669"/>
    <property type="project" value="InterPro"/>
</dbReference>
<keyword evidence="2" id="KW-1185">Reference proteome</keyword>
<sequence>MQRTFPSIKWRLLVGIGGGVPSPKHDIRVGDIVVSMPEGPFSRVVQYDLGNDVDDGFTLAGFLWPPPPILRSAVEKMCKNGHASQITDGRQQVRTFSSDRIILMYLVRPHVGDVKGLKLWIDLHVALIILRFIMD</sequence>
<dbReference type="HOGENOM" id="CLU_1886325_0_0_1"/>
<reference evidence="2" key="1">
    <citation type="journal article" date="2008" name="PLoS Genet.">
        <title>Genomic islands in the pathogenic filamentous fungus Aspergillus fumigatus.</title>
        <authorList>
            <person name="Fedorova N.D."/>
            <person name="Khaldi N."/>
            <person name="Joardar V.S."/>
            <person name="Maiti R."/>
            <person name="Amedeo P."/>
            <person name="Anderson M.J."/>
            <person name="Crabtree J."/>
            <person name="Silva J.C."/>
            <person name="Badger J.H."/>
            <person name="Albarraq A."/>
            <person name="Angiuoli S."/>
            <person name="Bussey H."/>
            <person name="Bowyer P."/>
            <person name="Cotty P.J."/>
            <person name="Dyer P.S."/>
            <person name="Egan A."/>
            <person name="Galens K."/>
            <person name="Fraser-Liggett C.M."/>
            <person name="Haas B.J."/>
            <person name="Inman J.M."/>
            <person name="Kent R."/>
            <person name="Lemieux S."/>
            <person name="Malavazi I."/>
            <person name="Orvis J."/>
            <person name="Roemer T."/>
            <person name="Ronning C.M."/>
            <person name="Sundaram J.P."/>
            <person name="Sutton G."/>
            <person name="Turner G."/>
            <person name="Venter J.C."/>
            <person name="White O.R."/>
            <person name="Whitty B.R."/>
            <person name="Youngman P."/>
            <person name="Wolfe K.H."/>
            <person name="Goldman G.H."/>
            <person name="Wortman J.R."/>
            <person name="Jiang B."/>
            <person name="Denning D.W."/>
            <person name="Nierman W.C."/>
        </authorList>
    </citation>
    <scope>NUCLEOTIDE SEQUENCE [LARGE SCALE GENOMIC DNA]</scope>
    <source>
        <strain evidence="2">ATCC 1020 / DSM 3700 / CBS 544.65 / FGSC A1164 / JCM 1740 / NRRL 181 / WB 181</strain>
    </source>
</reference>
<organism evidence="1 2">
    <name type="scientific">Neosartorya fischeri (strain ATCC 1020 / DSM 3700 / CBS 544.65 / FGSC A1164 / JCM 1740 / NRRL 181 / WB 181)</name>
    <name type="common">Aspergillus fischerianus</name>
    <dbReference type="NCBI Taxonomy" id="331117"/>
    <lineage>
        <taxon>Eukaryota</taxon>
        <taxon>Fungi</taxon>
        <taxon>Dikarya</taxon>
        <taxon>Ascomycota</taxon>
        <taxon>Pezizomycotina</taxon>
        <taxon>Eurotiomycetes</taxon>
        <taxon>Eurotiomycetidae</taxon>
        <taxon>Eurotiales</taxon>
        <taxon>Aspergillaceae</taxon>
        <taxon>Aspergillus</taxon>
        <taxon>Aspergillus subgen. Fumigati</taxon>
    </lineage>
</organism>
<accession>A1D8R8</accession>
<evidence type="ECO:0000313" key="1">
    <source>
        <dbReference type="EMBL" id="EAW20779.1"/>
    </source>
</evidence>
<dbReference type="SUPFAM" id="SSF53167">
    <property type="entry name" value="Purine and uridine phosphorylases"/>
    <property type="match status" value="1"/>
</dbReference>
<dbReference type="RefSeq" id="XP_001262676.1">
    <property type="nucleotide sequence ID" value="XM_001262675.1"/>
</dbReference>
<name>A1D8R8_NEOFI</name>
<dbReference type="AlphaFoldDB" id="A1D8R8"/>
<dbReference type="GeneID" id="4589294"/>
<dbReference type="Proteomes" id="UP000006702">
    <property type="component" value="Unassembled WGS sequence"/>
</dbReference>
<proteinExistence type="predicted"/>
<protein>
    <submittedName>
        <fullName evidence="1">Uncharacterized protein</fullName>
    </submittedName>
</protein>
<dbReference type="PANTHER" id="PTHR46082">
    <property type="entry name" value="ATP/GTP-BINDING PROTEIN-RELATED"/>
    <property type="match status" value="1"/>
</dbReference>
<dbReference type="VEuPathDB" id="FungiDB:NFIA_113090"/>
<dbReference type="KEGG" id="nfi:NFIA_113090"/>
<dbReference type="OrthoDB" id="1577640at2759"/>
<dbReference type="PANTHER" id="PTHR46082:SF11">
    <property type="entry name" value="AAA+ ATPASE DOMAIN-CONTAINING PROTEIN-RELATED"/>
    <property type="match status" value="1"/>
</dbReference>